<keyword evidence="2" id="KW-1185">Reference proteome</keyword>
<name>A0A914QMD3_9BILA</name>
<evidence type="ECO:0000313" key="2">
    <source>
        <dbReference type="Proteomes" id="UP000887578"/>
    </source>
</evidence>
<feature type="compositionally biased region" description="Polar residues" evidence="1">
    <location>
        <begin position="16"/>
        <end position="25"/>
    </location>
</feature>
<dbReference type="Proteomes" id="UP000887578">
    <property type="component" value="Unplaced"/>
</dbReference>
<evidence type="ECO:0000313" key="3">
    <source>
        <dbReference type="WBParaSite" id="PDA_v2.g4429.t1"/>
    </source>
</evidence>
<reference evidence="3" key="1">
    <citation type="submission" date="2022-11" db="UniProtKB">
        <authorList>
            <consortium name="WormBaseParasite"/>
        </authorList>
    </citation>
    <scope>IDENTIFICATION</scope>
</reference>
<proteinExistence type="predicted"/>
<accession>A0A914QMD3</accession>
<evidence type="ECO:0000256" key="1">
    <source>
        <dbReference type="SAM" id="MobiDB-lite"/>
    </source>
</evidence>
<dbReference type="WBParaSite" id="PDA_v2.g4429.t1">
    <property type="protein sequence ID" value="PDA_v2.g4429.t1"/>
    <property type="gene ID" value="PDA_v2.g4429"/>
</dbReference>
<sequence length="75" mass="8385">MKGINKKKGGDHPARTQAQNVQARKNVTKEQIALSCIPQNDRIRRGQNPQVPVASADTEAIDKMLEHIYSAFEKN</sequence>
<organism evidence="2 3">
    <name type="scientific">Panagrolaimus davidi</name>
    <dbReference type="NCBI Taxonomy" id="227884"/>
    <lineage>
        <taxon>Eukaryota</taxon>
        <taxon>Metazoa</taxon>
        <taxon>Ecdysozoa</taxon>
        <taxon>Nematoda</taxon>
        <taxon>Chromadorea</taxon>
        <taxon>Rhabditida</taxon>
        <taxon>Tylenchina</taxon>
        <taxon>Panagrolaimomorpha</taxon>
        <taxon>Panagrolaimoidea</taxon>
        <taxon>Panagrolaimidae</taxon>
        <taxon>Panagrolaimus</taxon>
    </lineage>
</organism>
<feature type="region of interest" description="Disordered" evidence="1">
    <location>
        <begin position="1"/>
        <end position="28"/>
    </location>
</feature>
<protein>
    <submittedName>
        <fullName evidence="3">Uncharacterized protein</fullName>
    </submittedName>
</protein>
<dbReference type="AlphaFoldDB" id="A0A914QMD3"/>